<dbReference type="EMBL" id="CM031833">
    <property type="protein sequence ID" value="KAG6693501.1"/>
    <property type="molecule type" value="Genomic_DNA"/>
</dbReference>
<sequence length="360" mass="40771">MQHSILSLNKKGQKVNKPTAKILAQRKVVVTIVTTPLNAIRFSTPIDRAGLPKGCENTDSLPSPNPVKNFVTVASMLQQQLEQIIMFEELKPHPSCIISDRNLAWTADTAFKFGIPRILFDSTNCFNLVCSHNLHKSNVFETVLSNSELFTVPELPDQIGFTRAQLPPRSFNRDSNRQDHMSSIQEKIREAEGGAYGVLVNSCEELEPAYVQEYRKTIEEKIWCIGPVSLCNKDTLDMAERGKKGSIDETQCLKWLDSWPPRTVVYACFGSLNRLTPPQLVELGLGLEVSNKPFIWVIRGEYRREETEKWGKKEERRERVGKVGEIGKRAIEEGGSSYLNMALLVEDIMQLTKKQTKFNT</sequence>
<reference evidence="3" key="1">
    <citation type="submission" date="2021-01" db="EMBL/GenBank/DDBJ databases">
        <authorList>
            <person name="Lovell J.T."/>
            <person name="Bentley N."/>
            <person name="Bhattarai G."/>
            <person name="Jenkins J.W."/>
            <person name="Sreedasyam A."/>
            <person name="Alarcon Y."/>
            <person name="Bock C."/>
            <person name="Boston L."/>
            <person name="Carlson J."/>
            <person name="Cervantes K."/>
            <person name="Clermont K."/>
            <person name="Krom N."/>
            <person name="Kubenka K."/>
            <person name="Mamidi S."/>
            <person name="Mattison C."/>
            <person name="Monteros M."/>
            <person name="Pisani C."/>
            <person name="Plott C."/>
            <person name="Rajasekar S."/>
            <person name="Rhein H.S."/>
            <person name="Rohla C."/>
            <person name="Song M."/>
            <person name="Hilaire R.S."/>
            <person name="Shu S."/>
            <person name="Wells L."/>
            <person name="Wang X."/>
            <person name="Webber J."/>
            <person name="Heerema R.J."/>
            <person name="Klein P."/>
            <person name="Conner P."/>
            <person name="Grauke L."/>
            <person name="Grimwood J."/>
            <person name="Schmutz J."/>
            <person name="Randall J.J."/>
        </authorList>
    </citation>
    <scope>NUCLEOTIDE SEQUENCE</scope>
    <source>
        <tissue evidence="3">Leaf</tissue>
    </source>
</reference>
<evidence type="ECO:0000256" key="1">
    <source>
        <dbReference type="ARBA" id="ARBA00009995"/>
    </source>
</evidence>
<evidence type="ECO:0000256" key="2">
    <source>
        <dbReference type="ARBA" id="ARBA00022676"/>
    </source>
</evidence>
<protein>
    <submittedName>
        <fullName evidence="3">Uncharacterized protein</fullName>
    </submittedName>
</protein>
<dbReference type="Proteomes" id="UP000811246">
    <property type="component" value="Chromosome 9"/>
</dbReference>
<accession>A0A922J3T2</accession>
<evidence type="ECO:0000313" key="3">
    <source>
        <dbReference type="EMBL" id="KAG6693501.1"/>
    </source>
</evidence>
<dbReference type="PANTHER" id="PTHR48047">
    <property type="entry name" value="GLYCOSYLTRANSFERASE"/>
    <property type="match status" value="1"/>
</dbReference>
<comment type="caution">
    <text evidence="3">The sequence shown here is derived from an EMBL/GenBank/DDBJ whole genome shotgun (WGS) entry which is preliminary data.</text>
</comment>
<keyword evidence="2" id="KW-0808">Transferase</keyword>
<comment type="similarity">
    <text evidence="1">Belongs to the UDP-glycosyltransferase family.</text>
</comment>
<proteinExistence type="inferred from homology"/>
<organism evidence="3 4">
    <name type="scientific">Carya illinoinensis</name>
    <name type="common">Pecan</name>
    <dbReference type="NCBI Taxonomy" id="32201"/>
    <lineage>
        <taxon>Eukaryota</taxon>
        <taxon>Viridiplantae</taxon>
        <taxon>Streptophyta</taxon>
        <taxon>Embryophyta</taxon>
        <taxon>Tracheophyta</taxon>
        <taxon>Spermatophyta</taxon>
        <taxon>Magnoliopsida</taxon>
        <taxon>eudicotyledons</taxon>
        <taxon>Gunneridae</taxon>
        <taxon>Pentapetalae</taxon>
        <taxon>rosids</taxon>
        <taxon>fabids</taxon>
        <taxon>Fagales</taxon>
        <taxon>Juglandaceae</taxon>
        <taxon>Carya</taxon>
    </lineage>
</organism>
<dbReference type="GO" id="GO:0035251">
    <property type="term" value="F:UDP-glucosyltransferase activity"/>
    <property type="evidence" value="ECO:0007669"/>
    <property type="project" value="TreeGrafter"/>
</dbReference>
<dbReference type="AlphaFoldDB" id="A0A922J3T2"/>
<evidence type="ECO:0000313" key="4">
    <source>
        <dbReference type="Proteomes" id="UP000811246"/>
    </source>
</evidence>
<keyword evidence="2" id="KW-0328">Glycosyltransferase</keyword>
<dbReference type="PANTHER" id="PTHR48047:SF182">
    <property type="entry name" value="GLYCOSYLTRANSFERASE"/>
    <property type="match status" value="1"/>
</dbReference>
<name>A0A922J3T2_CARIL</name>
<gene>
    <name evidence="3" type="ORF">I3842_09G003600</name>
</gene>